<keyword evidence="2" id="KW-1185">Reference proteome</keyword>
<dbReference type="KEGG" id="ahw:NCTC11636_01220"/>
<dbReference type="AlphaFoldDB" id="A0A3S4RFC8"/>
<accession>A0A3S4RFC8</accession>
<name>A0A3S4RFC8_9ACTO</name>
<dbReference type="RefSeq" id="WP_161512799.1">
    <property type="nucleotide sequence ID" value="NZ_LR134350.1"/>
</dbReference>
<reference evidence="1 2" key="1">
    <citation type="submission" date="2018-12" db="EMBL/GenBank/DDBJ databases">
        <authorList>
            <consortium name="Pathogen Informatics"/>
        </authorList>
    </citation>
    <scope>NUCLEOTIDE SEQUENCE [LARGE SCALE GENOMIC DNA]</scope>
    <source>
        <strain evidence="1 2">NCTC11636</strain>
    </source>
</reference>
<protein>
    <submittedName>
        <fullName evidence="1">Uncharacterized protein</fullName>
    </submittedName>
</protein>
<proteinExistence type="predicted"/>
<evidence type="ECO:0000313" key="2">
    <source>
        <dbReference type="Proteomes" id="UP000266895"/>
    </source>
</evidence>
<dbReference type="EMBL" id="LR134350">
    <property type="protein sequence ID" value="VEG27891.1"/>
    <property type="molecule type" value="Genomic_DNA"/>
</dbReference>
<organism evidence="1 2">
    <name type="scientific">Actinomyces howellii</name>
    <dbReference type="NCBI Taxonomy" id="52771"/>
    <lineage>
        <taxon>Bacteria</taxon>
        <taxon>Bacillati</taxon>
        <taxon>Actinomycetota</taxon>
        <taxon>Actinomycetes</taxon>
        <taxon>Actinomycetales</taxon>
        <taxon>Actinomycetaceae</taxon>
        <taxon>Actinomyces</taxon>
    </lineage>
</organism>
<evidence type="ECO:0000313" key="1">
    <source>
        <dbReference type="EMBL" id="VEG27891.1"/>
    </source>
</evidence>
<gene>
    <name evidence="1" type="ORF">NCTC11636_01220</name>
</gene>
<dbReference type="Proteomes" id="UP000266895">
    <property type="component" value="Chromosome"/>
</dbReference>
<sequence length="57" mass="5865">MAENQKKDAIKSVLDRIVEVRGQVGATSGTSAGGTTLATSLSDAWVSTKAELIDKAS</sequence>